<organism evidence="1 2">
    <name type="scientific">Pieris macdunnoughi</name>
    <dbReference type="NCBI Taxonomy" id="345717"/>
    <lineage>
        <taxon>Eukaryota</taxon>
        <taxon>Metazoa</taxon>
        <taxon>Ecdysozoa</taxon>
        <taxon>Arthropoda</taxon>
        <taxon>Hexapoda</taxon>
        <taxon>Insecta</taxon>
        <taxon>Pterygota</taxon>
        <taxon>Neoptera</taxon>
        <taxon>Endopterygota</taxon>
        <taxon>Lepidoptera</taxon>
        <taxon>Glossata</taxon>
        <taxon>Ditrysia</taxon>
        <taxon>Papilionoidea</taxon>
        <taxon>Pieridae</taxon>
        <taxon>Pierinae</taxon>
        <taxon>Pieris</taxon>
    </lineage>
</organism>
<name>A0A821V3V8_9NEOP</name>
<evidence type="ECO:0000313" key="2">
    <source>
        <dbReference type="Proteomes" id="UP000663880"/>
    </source>
</evidence>
<keyword evidence="2" id="KW-1185">Reference proteome</keyword>
<comment type="caution">
    <text evidence="1">The sequence shown here is derived from an EMBL/GenBank/DDBJ whole genome shotgun (WGS) entry which is preliminary data.</text>
</comment>
<reference evidence="1" key="1">
    <citation type="submission" date="2021-02" db="EMBL/GenBank/DDBJ databases">
        <authorList>
            <person name="Steward A R."/>
        </authorList>
    </citation>
    <scope>NUCLEOTIDE SEQUENCE</scope>
</reference>
<evidence type="ECO:0000313" key="1">
    <source>
        <dbReference type="EMBL" id="CAF4900657.1"/>
    </source>
</evidence>
<dbReference type="EMBL" id="CAJOBZ010000036">
    <property type="protein sequence ID" value="CAF4900657.1"/>
    <property type="molecule type" value="Genomic_DNA"/>
</dbReference>
<sequence length="98" mass="11117">MTLCKRHIKRENQVNSTGRVHNPDVLERLIHEKRQLLLAVPRARTHLPIDSPLTRAFRTLNIVASDGKNRVAYTTDQIKIIMGLNISNVLRQAGDKAV</sequence>
<dbReference type="AlphaFoldDB" id="A0A821V3V8"/>
<gene>
    <name evidence="1" type="ORF">PMACD_LOCUS11261</name>
</gene>
<accession>A0A821V3V8</accession>
<protein>
    <submittedName>
        <fullName evidence="1">Uncharacterized protein</fullName>
    </submittedName>
</protein>
<dbReference type="Proteomes" id="UP000663880">
    <property type="component" value="Unassembled WGS sequence"/>
</dbReference>
<proteinExistence type="predicted"/>